<reference evidence="1 2" key="1">
    <citation type="submission" date="2017-09" db="EMBL/GenBank/DDBJ databases">
        <title>Large-scale bioinformatics analysis of Bacillus genomes uncovers conserved roles of natural products in bacterial physiology.</title>
        <authorList>
            <consortium name="Agbiome Team Llc"/>
            <person name="Bleich R.M."/>
            <person name="Grubbs K.J."/>
            <person name="Santa Maria K.C."/>
            <person name="Allen S.E."/>
            <person name="Farag S."/>
            <person name="Shank E.A."/>
            <person name="Bowers A."/>
        </authorList>
    </citation>
    <scope>NUCLEOTIDE SEQUENCE [LARGE SCALE GENOMIC DNA]</scope>
    <source>
        <strain evidence="1 2">AFS092789</strain>
    </source>
</reference>
<evidence type="ECO:0000313" key="1">
    <source>
        <dbReference type="EMBL" id="PDZ94075.1"/>
    </source>
</evidence>
<gene>
    <name evidence="1" type="ORF">CON36_35775</name>
</gene>
<proteinExistence type="predicted"/>
<dbReference type="AlphaFoldDB" id="A0A9X6SRX3"/>
<accession>A0A9X6SRX3</accession>
<dbReference type="Proteomes" id="UP000219922">
    <property type="component" value="Unassembled WGS sequence"/>
</dbReference>
<dbReference type="EMBL" id="NVMX01000269">
    <property type="protein sequence ID" value="PDZ94075.1"/>
    <property type="molecule type" value="Genomic_DNA"/>
</dbReference>
<name>A0A9X6SRX3_BACCE</name>
<comment type="caution">
    <text evidence="1">The sequence shown here is derived from an EMBL/GenBank/DDBJ whole genome shotgun (WGS) entry which is preliminary data.</text>
</comment>
<sequence length="108" mass="12442">MKNITTQEFKNDLELQGILIDEKNQLNIGFMYENHTFIQTASFQLEKENLVFENKIIMHLNSAGIENPCPFCNEKAEHLVRCEALENSELPFVVIDAALEKIETENVN</sequence>
<organism evidence="1 2">
    <name type="scientific">Bacillus cereus</name>
    <dbReference type="NCBI Taxonomy" id="1396"/>
    <lineage>
        <taxon>Bacteria</taxon>
        <taxon>Bacillati</taxon>
        <taxon>Bacillota</taxon>
        <taxon>Bacilli</taxon>
        <taxon>Bacillales</taxon>
        <taxon>Bacillaceae</taxon>
        <taxon>Bacillus</taxon>
        <taxon>Bacillus cereus group</taxon>
    </lineage>
</organism>
<evidence type="ECO:0000313" key="2">
    <source>
        <dbReference type="Proteomes" id="UP000219922"/>
    </source>
</evidence>
<protein>
    <submittedName>
        <fullName evidence="1">Uncharacterized protein</fullName>
    </submittedName>
</protein>